<dbReference type="SMART" id="SM00248">
    <property type="entry name" value="ANK"/>
    <property type="match status" value="3"/>
</dbReference>
<evidence type="ECO:0000256" key="2">
    <source>
        <dbReference type="ARBA" id="ARBA00023043"/>
    </source>
</evidence>
<comment type="caution">
    <text evidence="4">The sequence shown here is derived from an EMBL/GenBank/DDBJ whole genome shotgun (WGS) entry which is preliminary data.</text>
</comment>
<dbReference type="SUPFAM" id="SSF48403">
    <property type="entry name" value="Ankyrin repeat"/>
    <property type="match status" value="1"/>
</dbReference>
<dbReference type="Proteomes" id="UP000237347">
    <property type="component" value="Unassembled WGS sequence"/>
</dbReference>
<dbReference type="PROSITE" id="PS50297">
    <property type="entry name" value="ANK_REP_REGION"/>
    <property type="match status" value="2"/>
</dbReference>
<dbReference type="Gene3D" id="1.25.40.20">
    <property type="entry name" value="Ankyrin repeat-containing domain"/>
    <property type="match status" value="1"/>
</dbReference>
<dbReference type="InterPro" id="IPR002110">
    <property type="entry name" value="Ankyrin_rpt"/>
</dbReference>
<accession>A0AAW0L2W4</accession>
<feature type="repeat" description="ANK" evidence="3">
    <location>
        <begin position="62"/>
        <end position="94"/>
    </location>
</feature>
<organism evidence="4 5">
    <name type="scientific">Quercus suber</name>
    <name type="common">Cork oak</name>
    <dbReference type="NCBI Taxonomy" id="58331"/>
    <lineage>
        <taxon>Eukaryota</taxon>
        <taxon>Viridiplantae</taxon>
        <taxon>Streptophyta</taxon>
        <taxon>Embryophyta</taxon>
        <taxon>Tracheophyta</taxon>
        <taxon>Spermatophyta</taxon>
        <taxon>Magnoliopsida</taxon>
        <taxon>eudicotyledons</taxon>
        <taxon>Gunneridae</taxon>
        <taxon>Pentapetalae</taxon>
        <taxon>rosids</taxon>
        <taxon>fabids</taxon>
        <taxon>Fagales</taxon>
        <taxon>Fagaceae</taxon>
        <taxon>Quercus</taxon>
    </lineage>
</organism>
<name>A0AAW0L2W4_QUESU</name>
<protein>
    <submittedName>
        <fullName evidence="4">Ankyrin repeat-containing protein bda1</fullName>
    </submittedName>
</protein>
<keyword evidence="2 3" id="KW-0040">ANK repeat</keyword>
<gene>
    <name evidence="4" type="primary">BAD1_0</name>
    <name evidence="4" type="ORF">CFP56_009711</name>
</gene>
<dbReference type="PANTHER" id="PTHR24186">
    <property type="entry name" value="PROTEIN PHOSPHATASE 1 REGULATORY SUBUNIT"/>
    <property type="match status" value="1"/>
</dbReference>
<keyword evidence="5" id="KW-1185">Reference proteome</keyword>
<evidence type="ECO:0000313" key="4">
    <source>
        <dbReference type="EMBL" id="KAK7845318.1"/>
    </source>
</evidence>
<dbReference type="AlphaFoldDB" id="A0AAW0L2W4"/>
<evidence type="ECO:0000256" key="3">
    <source>
        <dbReference type="PROSITE-ProRule" id="PRU00023"/>
    </source>
</evidence>
<dbReference type="EMBL" id="PKMF04000172">
    <property type="protein sequence ID" value="KAK7845318.1"/>
    <property type="molecule type" value="Genomic_DNA"/>
</dbReference>
<feature type="repeat" description="ANK" evidence="3">
    <location>
        <begin position="96"/>
        <end position="114"/>
    </location>
</feature>
<dbReference type="PANTHER" id="PTHR24186:SF38">
    <property type="entry name" value="ANKYRIN REPEAT FAMILY PROTEIN"/>
    <property type="match status" value="1"/>
</dbReference>
<evidence type="ECO:0000313" key="5">
    <source>
        <dbReference type="Proteomes" id="UP000237347"/>
    </source>
</evidence>
<sequence>MACNHWNLDVVKLLLSKPWLHGLEEDDLVQNCLHVAVSRGHAGIVRKILDVCPSLTQKFDRNGSSPLHCSCHRGHVEITRKLLQVDADLAQEFNNYGYTPLHLAAMNGNTAILEEFTSMAPTSSQCYMKNGENFFI</sequence>
<reference evidence="4 5" key="1">
    <citation type="journal article" date="2018" name="Sci. Data">
        <title>The draft genome sequence of cork oak.</title>
        <authorList>
            <person name="Ramos A.M."/>
            <person name="Usie A."/>
            <person name="Barbosa P."/>
            <person name="Barros P.M."/>
            <person name="Capote T."/>
            <person name="Chaves I."/>
            <person name="Simoes F."/>
            <person name="Abreu I."/>
            <person name="Carrasquinho I."/>
            <person name="Faro C."/>
            <person name="Guimaraes J.B."/>
            <person name="Mendonca D."/>
            <person name="Nobrega F."/>
            <person name="Rodrigues L."/>
            <person name="Saibo N.J.M."/>
            <person name="Varela M.C."/>
            <person name="Egas C."/>
            <person name="Matos J."/>
            <person name="Miguel C.M."/>
            <person name="Oliveira M.M."/>
            <person name="Ricardo C.P."/>
            <person name="Goncalves S."/>
        </authorList>
    </citation>
    <scope>NUCLEOTIDE SEQUENCE [LARGE SCALE GENOMIC DNA]</scope>
    <source>
        <strain evidence="5">cv. HL8</strain>
    </source>
</reference>
<evidence type="ECO:0000256" key="1">
    <source>
        <dbReference type="ARBA" id="ARBA00022737"/>
    </source>
</evidence>
<keyword evidence="1" id="KW-0677">Repeat</keyword>
<dbReference type="GO" id="GO:0005886">
    <property type="term" value="C:plasma membrane"/>
    <property type="evidence" value="ECO:0007669"/>
    <property type="project" value="TreeGrafter"/>
</dbReference>
<dbReference type="PROSITE" id="PS50088">
    <property type="entry name" value="ANK_REPEAT"/>
    <property type="match status" value="2"/>
</dbReference>
<dbReference type="Pfam" id="PF12796">
    <property type="entry name" value="Ank_2"/>
    <property type="match status" value="1"/>
</dbReference>
<dbReference type="InterPro" id="IPR036770">
    <property type="entry name" value="Ankyrin_rpt-contain_sf"/>
</dbReference>
<proteinExistence type="predicted"/>